<evidence type="ECO:0000313" key="2">
    <source>
        <dbReference type="Proteomes" id="UP001152622"/>
    </source>
</evidence>
<protein>
    <submittedName>
        <fullName evidence="1">Uncharacterized protein</fullName>
    </submittedName>
</protein>
<dbReference type="EMBL" id="JAINUF010000008">
    <property type="protein sequence ID" value="KAJ8352020.1"/>
    <property type="molecule type" value="Genomic_DNA"/>
</dbReference>
<accession>A0A9Q1F6K8</accession>
<organism evidence="1 2">
    <name type="scientific">Synaphobranchus kaupii</name>
    <name type="common">Kaup's arrowtooth eel</name>
    <dbReference type="NCBI Taxonomy" id="118154"/>
    <lineage>
        <taxon>Eukaryota</taxon>
        <taxon>Metazoa</taxon>
        <taxon>Chordata</taxon>
        <taxon>Craniata</taxon>
        <taxon>Vertebrata</taxon>
        <taxon>Euteleostomi</taxon>
        <taxon>Actinopterygii</taxon>
        <taxon>Neopterygii</taxon>
        <taxon>Teleostei</taxon>
        <taxon>Anguilliformes</taxon>
        <taxon>Synaphobranchidae</taxon>
        <taxon>Synaphobranchus</taxon>
    </lineage>
</organism>
<comment type="caution">
    <text evidence="1">The sequence shown here is derived from an EMBL/GenBank/DDBJ whole genome shotgun (WGS) entry which is preliminary data.</text>
</comment>
<proteinExistence type="predicted"/>
<dbReference type="AlphaFoldDB" id="A0A9Q1F6K8"/>
<dbReference type="Proteomes" id="UP001152622">
    <property type="component" value="Chromosome 8"/>
</dbReference>
<reference evidence="1" key="1">
    <citation type="journal article" date="2023" name="Science">
        <title>Genome structures resolve the early diversification of teleost fishes.</title>
        <authorList>
            <person name="Parey E."/>
            <person name="Louis A."/>
            <person name="Montfort J."/>
            <person name="Bouchez O."/>
            <person name="Roques C."/>
            <person name="Iampietro C."/>
            <person name="Lluch J."/>
            <person name="Castinel A."/>
            <person name="Donnadieu C."/>
            <person name="Desvignes T."/>
            <person name="Floi Bucao C."/>
            <person name="Jouanno E."/>
            <person name="Wen M."/>
            <person name="Mejri S."/>
            <person name="Dirks R."/>
            <person name="Jansen H."/>
            <person name="Henkel C."/>
            <person name="Chen W.J."/>
            <person name="Zahm M."/>
            <person name="Cabau C."/>
            <person name="Klopp C."/>
            <person name="Thompson A.W."/>
            <person name="Robinson-Rechavi M."/>
            <person name="Braasch I."/>
            <person name="Lecointre G."/>
            <person name="Bobe J."/>
            <person name="Postlethwait J.H."/>
            <person name="Berthelot C."/>
            <person name="Roest Crollius H."/>
            <person name="Guiguen Y."/>
        </authorList>
    </citation>
    <scope>NUCLEOTIDE SEQUENCE</scope>
    <source>
        <strain evidence="1">WJC10195</strain>
    </source>
</reference>
<evidence type="ECO:0000313" key="1">
    <source>
        <dbReference type="EMBL" id="KAJ8352020.1"/>
    </source>
</evidence>
<name>A0A9Q1F6K8_SYNKA</name>
<gene>
    <name evidence="1" type="ORF">SKAU_G00234960</name>
</gene>
<sequence>MKRKSRRGSPPQNPAEGERGKKLAFFLCCGATPELVLCSARTAVSCSLGLEEYGSLRRCPAALVMKRTLSPSPNESARTPRSP</sequence>
<keyword evidence="2" id="KW-1185">Reference proteome</keyword>